<keyword evidence="10" id="KW-0406">Ion transport</keyword>
<dbReference type="PANTHER" id="PTHR32024:SF2">
    <property type="entry name" value="TRK SYSTEM POTASSIUM UPTAKE PROTEIN TRKG-RELATED"/>
    <property type="match status" value="1"/>
</dbReference>
<feature type="transmembrane region" description="Helical" evidence="12">
    <location>
        <begin position="169"/>
        <end position="191"/>
    </location>
</feature>
<evidence type="ECO:0000256" key="4">
    <source>
        <dbReference type="ARBA" id="ARBA00022475"/>
    </source>
</evidence>
<keyword evidence="3" id="KW-0813">Transport</keyword>
<evidence type="ECO:0000256" key="12">
    <source>
        <dbReference type="SAM" id="Phobius"/>
    </source>
</evidence>
<keyword evidence="8" id="KW-0630">Potassium</keyword>
<evidence type="ECO:0000256" key="7">
    <source>
        <dbReference type="ARBA" id="ARBA00022692"/>
    </source>
</evidence>
<evidence type="ECO:0000256" key="10">
    <source>
        <dbReference type="ARBA" id="ARBA00023065"/>
    </source>
</evidence>
<dbReference type="AlphaFoldDB" id="A0A7K4AKE9"/>
<comment type="caution">
    <text evidence="13">The sequence shown here is derived from an EMBL/GenBank/DDBJ whole genome shotgun (WGS) entry which is preliminary data.</text>
</comment>
<feature type="transmembrane region" description="Helical" evidence="12">
    <location>
        <begin position="428"/>
        <end position="450"/>
    </location>
</feature>
<feature type="transmembrane region" description="Helical" evidence="12">
    <location>
        <begin position="370"/>
        <end position="396"/>
    </location>
</feature>
<dbReference type="PANTHER" id="PTHR32024">
    <property type="entry name" value="TRK SYSTEM POTASSIUM UPTAKE PROTEIN TRKG-RELATED"/>
    <property type="match status" value="1"/>
</dbReference>
<sequence>MLDILGLILVLLGSLMLIPGIVAAIYKEPAGVMAFGLSSFITISAGLIIRRIGEKGEVTNKEAFVIVALAWLLATIFGSLPFIFLGLDETDSLFETMSGFTTTGATILTESDSHGYWIINSTAADNSLAHNLILTLFKSPEVLLSGIGKISTSDSGFNNYVESTFFGLLFWRAFTQLLGGMSIILLFIAILPHLGVAGRQLYYVDTSREALTPRVRSTAKIFWGIYLGFVALQTILLWAAGMSLYDSLCTSFTTISTAGFSPLSAGIVAYDSVLIEAILIIFMIVGASNFILHYQFIYKNDFLCYFKDPEFRLYLFLQATATALIVLWGGVDGGFLHRIRLAGFHVVSVGTTTGFTNTFDYAHWSSAANMVIIMLMLIGGCAGATAGGIKVLRVLLIKKYARRELMKMLHPKAVIPIKLSDISVSEGVLISVLFFTIMYLIIFFACSLLLTITESGNQNFDLLSAISAVATCMASVGPGLGVVALDFSQVTPVGKMIAIFCMYIGRMEILPVMLLFIPNLWKD</sequence>
<dbReference type="Pfam" id="PF02386">
    <property type="entry name" value="TrkH"/>
    <property type="match status" value="2"/>
</dbReference>
<evidence type="ECO:0000256" key="1">
    <source>
        <dbReference type="ARBA" id="ARBA00004429"/>
    </source>
</evidence>
<dbReference type="InterPro" id="IPR003445">
    <property type="entry name" value="Cat_transpt"/>
</dbReference>
<evidence type="ECO:0000256" key="8">
    <source>
        <dbReference type="ARBA" id="ARBA00022958"/>
    </source>
</evidence>
<feature type="transmembrane region" description="Helical" evidence="12">
    <location>
        <begin position="33"/>
        <end position="52"/>
    </location>
</feature>
<dbReference type="Proteomes" id="UP000544742">
    <property type="component" value="Unassembled WGS sequence"/>
</dbReference>
<accession>A0A7K4AKE9</accession>
<evidence type="ECO:0000313" key="13">
    <source>
        <dbReference type="EMBL" id="NLJ23428.1"/>
    </source>
</evidence>
<dbReference type="GO" id="GO:0005886">
    <property type="term" value="C:plasma membrane"/>
    <property type="evidence" value="ECO:0007669"/>
    <property type="project" value="UniProtKB-SubCell"/>
</dbReference>
<evidence type="ECO:0000313" key="14">
    <source>
        <dbReference type="Proteomes" id="UP000544742"/>
    </source>
</evidence>
<feature type="transmembrane region" description="Helical" evidence="12">
    <location>
        <begin position="497"/>
        <end position="517"/>
    </location>
</feature>
<dbReference type="GO" id="GO:0015379">
    <property type="term" value="F:potassium:chloride symporter activity"/>
    <property type="evidence" value="ECO:0007669"/>
    <property type="project" value="InterPro"/>
</dbReference>
<protein>
    <submittedName>
        <fullName evidence="13">TrkH family potassium uptake protein</fullName>
    </submittedName>
</protein>
<keyword evidence="4" id="KW-1003">Cell membrane</keyword>
<evidence type="ECO:0000256" key="2">
    <source>
        <dbReference type="ARBA" id="ARBA00009137"/>
    </source>
</evidence>
<gene>
    <name evidence="13" type="ORF">GX426_10030</name>
</gene>
<evidence type="ECO:0000256" key="11">
    <source>
        <dbReference type="ARBA" id="ARBA00023136"/>
    </source>
</evidence>
<proteinExistence type="inferred from homology"/>
<feature type="transmembrane region" description="Helical" evidence="12">
    <location>
        <begin position="265"/>
        <end position="292"/>
    </location>
</feature>
<keyword evidence="5" id="KW-0997">Cell inner membrane</keyword>
<name>A0A7K4AKE9_METSH</name>
<keyword evidence="9 12" id="KW-1133">Transmembrane helix</keyword>
<feature type="transmembrane region" description="Helical" evidence="12">
    <location>
        <begin position="221"/>
        <end position="245"/>
    </location>
</feature>
<comment type="subcellular location">
    <subcellularLocation>
        <location evidence="1">Cell inner membrane</location>
        <topology evidence="1">Multi-pass membrane protein</topology>
    </subcellularLocation>
</comment>
<evidence type="ECO:0000256" key="5">
    <source>
        <dbReference type="ARBA" id="ARBA00022519"/>
    </source>
</evidence>
<dbReference type="PIRSF" id="PIRSF006247">
    <property type="entry name" value="TrkH"/>
    <property type="match status" value="1"/>
</dbReference>
<keyword evidence="11 12" id="KW-0472">Membrane</keyword>
<dbReference type="EMBL" id="JAAYUN010000177">
    <property type="protein sequence ID" value="NLJ23428.1"/>
    <property type="molecule type" value="Genomic_DNA"/>
</dbReference>
<comment type="similarity">
    <text evidence="2">Belongs to the TrkH potassium transport family.</text>
</comment>
<reference evidence="13 14" key="1">
    <citation type="journal article" date="2020" name="Biotechnol. Biofuels">
        <title>New insights from the biogas microbiome by comprehensive genome-resolved metagenomics of nearly 1600 species originating from multiple anaerobic digesters.</title>
        <authorList>
            <person name="Campanaro S."/>
            <person name="Treu L."/>
            <person name="Rodriguez-R L.M."/>
            <person name="Kovalovszki A."/>
            <person name="Ziels R.M."/>
            <person name="Maus I."/>
            <person name="Zhu X."/>
            <person name="Kougias P.G."/>
            <person name="Basile A."/>
            <person name="Luo G."/>
            <person name="Schluter A."/>
            <person name="Konstantinidis K.T."/>
            <person name="Angelidaki I."/>
        </authorList>
    </citation>
    <scope>NUCLEOTIDE SEQUENCE [LARGE SCALE GENOMIC DNA]</scope>
    <source>
        <strain evidence="13">AS27yjCOA_157</strain>
    </source>
</reference>
<keyword evidence="6" id="KW-0633">Potassium transport</keyword>
<evidence type="ECO:0000256" key="6">
    <source>
        <dbReference type="ARBA" id="ARBA00022538"/>
    </source>
</evidence>
<evidence type="ECO:0000256" key="3">
    <source>
        <dbReference type="ARBA" id="ARBA00022448"/>
    </source>
</evidence>
<feature type="transmembrane region" description="Helical" evidence="12">
    <location>
        <begin position="64"/>
        <end position="87"/>
    </location>
</feature>
<evidence type="ECO:0000256" key="9">
    <source>
        <dbReference type="ARBA" id="ARBA00022989"/>
    </source>
</evidence>
<feature type="transmembrane region" description="Helical" evidence="12">
    <location>
        <begin position="462"/>
        <end position="485"/>
    </location>
</feature>
<keyword evidence="7 12" id="KW-0812">Transmembrane</keyword>
<dbReference type="InterPro" id="IPR004772">
    <property type="entry name" value="TrkH"/>
</dbReference>
<feature type="transmembrane region" description="Helical" evidence="12">
    <location>
        <begin position="313"/>
        <end position="331"/>
    </location>
</feature>
<organism evidence="13 14">
    <name type="scientific">Methanothrix soehngenii</name>
    <name type="common">Methanosaeta concilii</name>
    <dbReference type="NCBI Taxonomy" id="2223"/>
    <lineage>
        <taxon>Archaea</taxon>
        <taxon>Methanobacteriati</taxon>
        <taxon>Methanobacteriota</taxon>
        <taxon>Stenosarchaea group</taxon>
        <taxon>Methanomicrobia</taxon>
        <taxon>Methanotrichales</taxon>
        <taxon>Methanotrichaceae</taxon>
        <taxon>Methanothrix</taxon>
    </lineage>
</organism>